<proteinExistence type="predicted"/>
<organism evidence="1 2">
    <name type="scientific">Caenorhabditis nigoni</name>
    <dbReference type="NCBI Taxonomy" id="1611254"/>
    <lineage>
        <taxon>Eukaryota</taxon>
        <taxon>Metazoa</taxon>
        <taxon>Ecdysozoa</taxon>
        <taxon>Nematoda</taxon>
        <taxon>Chromadorea</taxon>
        <taxon>Rhabditida</taxon>
        <taxon>Rhabditina</taxon>
        <taxon>Rhabditomorpha</taxon>
        <taxon>Rhabditoidea</taxon>
        <taxon>Rhabditidae</taxon>
        <taxon>Peloderinae</taxon>
        <taxon>Caenorhabditis</taxon>
    </lineage>
</organism>
<sequence>MRIYKIQVKDYIHFQAVQRPLDPFKIWALCQEVDGVLKRMKKLFYTPDEKCNLHHAANVLDEINDVKVDNVWTINEMTHSEVVINRKYMIFQRH</sequence>
<comment type="caution">
    <text evidence="1">The sequence shown here is derived from an EMBL/GenBank/DDBJ whole genome shotgun (WGS) entry which is preliminary data.</text>
</comment>
<protein>
    <submittedName>
        <fullName evidence="1">Uncharacterized protein</fullName>
    </submittedName>
</protein>
<accession>A0A2G5TY18</accession>
<dbReference type="AlphaFoldDB" id="A0A2G5TY18"/>
<gene>
    <name evidence="1" type="primary">Cnig_chr_IV.g12498</name>
    <name evidence="1" type="ORF">B9Z55_012498</name>
</gene>
<dbReference type="OrthoDB" id="5893666at2759"/>
<dbReference type="EMBL" id="PDUG01000004">
    <property type="protein sequence ID" value="PIC31991.1"/>
    <property type="molecule type" value="Genomic_DNA"/>
</dbReference>
<evidence type="ECO:0000313" key="1">
    <source>
        <dbReference type="EMBL" id="PIC31991.1"/>
    </source>
</evidence>
<keyword evidence="2" id="KW-1185">Reference proteome</keyword>
<name>A0A2G5TY18_9PELO</name>
<reference evidence="2" key="1">
    <citation type="submission" date="2017-10" db="EMBL/GenBank/DDBJ databases">
        <title>Rapid genome shrinkage in a self-fertile nematode reveals novel sperm competition proteins.</title>
        <authorList>
            <person name="Yin D."/>
            <person name="Schwarz E.M."/>
            <person name="Thomas C.G."/>
            <person name="Felde R.L."/>
            <person name="Korf I.F."/>
            <person name="Cutter A.D."/>
            <person name="Schartner C.M."/>
            <person name="Ralston E.J."/>
            <person name="Meyer B.J."/>
            <person name="Haag E.S."/>
        </authorList>
    </citation>
    <scope>NUCLEOTIDE SEQUENCE [LARGE SCALE GENOMIC DNA]</scope>
    <source>
        <strain evidence="2">JU1422</strain>
    </source>
</reference>
<evidence type="ECO:0000313" key="2">
    <source>
        <dbReference type="Proteomes" id="UP000230233"/>
    </source>
</evidence>
<dbReference type="Proteomes" id="UP000230233">
    <property type="component" value="Chromosome IV"/>
</dbReference>